<keyword evidence="1" id="KW-0808">Transferase</keyword>
<keyword evidence="1" id="KW-0489">Methyltransferase</keyword>
<dbReference type="OrthoDB" id="5121090at2"/>
<sequence>MSEQTTEHGTRHAVWVAYGSGGVVGSIREDESGWTVTMAGADQAAGTYPSMEVAKAALHSAMTPGSDWPRFEQH</sequence>
<accession>A0A4P6EJK2</accession>
<dbReference type="KEGG" id="mprt:ET475_16865"/>
<evidence type="ECO:0000313" key="2">
    <source>
        <dbReference type="Proteomes" id="UP000293995"/>
    </source>
</evidence>
<dbReference type="GO" id="GO:0008168">
    <property type="term" value="F:methyltransferase activity"/>
    <property type="evidence" value="ECO:0007669"/>
    <property type="project" value="UniProtKB-KW"/>
</dbReference>
<keyword evidence="2" id="KW-1185">Reference proteome</keyword>
<evidence type="ECO:0000313" key="1">
    <source>
        <dbReference type="EMBL" id="QAY61469.1"/>
    </source>
</evidence>
<proteinExistence type="predicted"/>
<dbReference type="EMBL" id="CP035494">
    <property type="protein sequence ID" value="QAY61469.1"/>
    <property type="molecule type" value="Genomic_DNA"/>
</dbReference>
<dbReference type="AlphaFoldDB" id="A0A4P6EJK2"/>
<dbReference type="Proteomes" id="UP000293995">
    <property type="component" value="Chromosome"/>
</dbReference>
<name>A0A4P6EJK2_9MICO</name>
<protein>
    <submittedName>
        <fullName evidence="1">Methyltransferase</fullName>
    </submittedName>
</protein>
<dbReference type="GO" id="GO:0032259">
    <property type="term" value="P:methylation"/>
    <property type="evidence" value="ECO:0007669"/>
    <property type="project" value="UniProtKB-KW"/>
</dbReference>
<gene>
    <name evidence="1" type="ORF">ET475_16865</name>
</gene>
<reference evidence="1 2" key="1">
    <citation type="submission" date="2019-01" db="EMBL/GenBank/DDBJ databases">
        <title>Genome sequencing of strain DFW100M-13.</title>
        <authorList>
            <person name="Heo J."/>
            <person name="Kim S.-J."/>
            <person name="Kim J.-S."/>
            <person name="Hong S.-B."/>
            <person name="Kwon S.-W."/>
        </authorList>
    </citation>
    <scope>NUCLEOTIDE SEQUENCE [LARGE SCALE GENOMIC DNA]</scope>
    <source>
        <strain evidence="1 2">DFW100M-13</strain>
    </source>
</reference>
<organism evidence="1 2">
    <name type="scientific">Microbacterium protaetiae</name>
    <dbReference type="NCBI Taxonomy" id="2509458"/>
    <lineage>
        <taxon>Bacteria</taxon>
        <taxon>Bacillati</taxon>
        <taxon>Actinomycetota</taxon>
        <taxon>Actinomycetes</taxon>
        <taxon>Micrococcales</taxon>
        <taxon>Microbacteriaceae</taxon>
        <taxon>Microbacterium</taxon>
    </lineage>
</organism>
<dbReference type="RefSeq" id="WP_129392968.1">
    <property type="nucleotide sequence ID" value="NZ_CP035494.1"/>
</dbReference>